<feature type="compositionally biased region" description="Polar residues" evidence="1">
    <location>
        <begin position="292"/>
        <end position="303"/>
    </location>
</feature>
<feature type="region of interest" description="Disordered" evidence="1">
    <location>
        <begin position="205"/>
        <end position="397"/>
    </location>
</feature>
<dbReference type="AlphaFoldDB" id="A0A0D1XVF4"/>
<dbReference type="Proteomes" id="UP000053259">
    <property type="component" value="Unassembled WGS sequence"/>
</dbReference>
<organism evidence="2 3">
    <name type="scientific">Verruconis gallopava</name>
    <dbReference type="NCBI Taxonomy" id="253628"/>
    <lineage>
        <taxon>Eukaryota</taxon>
        <taxon>Fungi</taxon>
        <taxon>Dikarya</taxon>
        <taxon>Ascomycota</taxon>
        <taxon>Pezizomycotina</taxon>
        <taxon>Dothideomycetes</taxon>
        <taxon>Pleosporomycetidae</taxon>
        <taxon>Venturiales</taxon>
        <taxon>Sympoventuriaceae</taxon>
        <taxon>Verruconis</taxon>
    </lineage>
</organism>
<evidence type="ECO:0000313" key="2">
    <source>
        <dbReference type="EMBL" id="KIW06796.1"/>
    </source>
</evidence>
<dbReference type="GeneID" id="27310449"/>
<feature type="compositionally biased region" description="Basic and acidic residues" evidence="1">
    <location>
        <begin position="374"/>
        <end position="397"/>
    </location>
</feature>
<accession>A0A0D1XVF4</accession>
<sequence>MVLEAAFDDASPSSDFDTYSSGSGSSQASNAVQIDLSKASRPFPILGPLTGFGNRQLLKMTADIVRSAPRIIQRPLTQEEVDAVVASVSKYQQVHSWIYCNGLILGGLRAQSTRAAMEFPMKKAFKSMSIDFNSFGPLKGPLSSAAWNAVRTTLWLAWYGLPAYVIGGVAGQVMMAQKQMSDERLKQFHRDMQSDIAKRRLGEVVHRRQQGLPTDPVQQSDGQVHDVEDMSPQFGSDATLNSSYDTVRRPSNDYVQPSSTNMSSEPVIGRPQIDQGRYQDQRQGELPPLGTPEQQRAQISTAGSAWDRVRRQAGQTESAWERVRRQASGSGEPSSVPSSQWPPPRNSVPLTDSFTFDEREEDRQLAKSEAQQEFDARVERERQGKDFDDVRSSGRRW</sequence>
<feature type="compositionally biased region" description="Low complexity" evidence="1">
    <location>
        <begin position="8"/>
        <end position="25"/>
    </location>
</feature>
<dbReference type="OrthoDB" id="4204700at2759"/>
<dbReference type="EMBL" id="KN847534">
    <property type="protein sequence ID" value="KIW06796.1"/>
    <property type="molecule type" value="Genomic_DNA"/>
</dbReference>
<feature type="region of interest" description="Disordered" evidence="1">
    <location>
        <begin position="6"/>
        <end position="25"/>
    </location>
</feature>
<feature type="compositionally biased region" description="Low complexity" evidence="1">
    <location>
        <begin position="328"/>
        <end position="339"/>
    </location>
</feature>
<gene>
    <name evidence="2" type="ORF">PV09_02476</name>
</gene>
<dbReference type="InParanoid" id="A0A0D1XVF4"/>
<dbReference type="VEuPathDB" id="FungiDB:PV09_02476"/>
<dbReference type="HOGENOM" id="CLU_055147_0_0_1"/>
<protein>
    <submittedName>
        <fullName evidence="2">Uncharacterized protein</fullName>
    </submittedName>
</protein>
<dbReference type="RefSeq" id="XP_016216665.1">
    <property type="nucleotide sequence ID" value="XM_016355529.1"/>
</dbReference>
<keyword evidence="3" id="KW-1185">Reference proteome</keyword>
<feature type="compositionally biased region" description="Polar residues" evidence="1">
    <location>
        <begin position="233"/>
        <end position="245"/>
    </location>
</feature>
<dbReference type="STRING" id="253628.A0A0D1XVF4"/>
<reference evidence="2 3" key="1">
    <citation type="submission" date="2015-01" db="EMBL/GenBank/DDBJ databases">
        <title>The Genome Sequence of Ochroconis gallopava CBS43764.</title>
        <authorList>
            <consortium name="The Broad Institute Genomics Platform"/>
            <person name="Cuomo C."/>
            <person name="de Hoog S."/>
            <person name="Gorbushina A."/>
            <person name="Stielow B."/>
            <person name="Teixiera M."/>
            <person name="Abouelleil A."/>
            <person name="Chapman S.B."/>
            <person name="Priest M."/>
            <person name="Young S.K."/>
            <person name="Wortman J."/>
            <person name="Nusbaum C."/>
            <person name="Birren B."/>
        </authorList>
    </citation>
    <scope>NUCLEOTIDE SEQUENCE [LARGE SCALE GENOMIC DNA]</scope>
    <source>
        <strain evidence="2 3">CBS 43764</strain>
    </source>
</reference>
<evidence type="ECO:0000313" key="3">
    <source>
        <dbReference type="Proteomes" id="UP000053259"/>
    </source>
</evidence>
<feature type="compositionally biased region" description="Polar residues" evidence="1">
    <location>
        <begin position="253"/>
        <end position="264"/>
    </location>
</feature>
<name>A0A0D1XVF4_9PEZI</name>
<proteinExistence type="predicted"/>
<evidence type="ECO:0000256" key="1">
    <source>
        <dbReference type="SAM" id="MobiDB-lite"/>
    </source>
</evidence>